<evidence type="ECO:0000259" key="1">
    <source>
        <dbReference type="Pfam" id="PF07929"/>
    </source>
</evidence>
<dbReference type="PANTHER" id="PTHR41878">
    <property type="entry name" value="LEXA REPRESSOR-RELATED"/>
    <property type="match status" value="1"/>
</dbReference>
<accession>A0A7I8E1R1</accession>
<dbReference type="AlphaFoldDB" id="A0A7I8E1R1"/>
<dbReference type="GeneID" id="70581001"/>
<feature type="domain" description="Plasmid pRiA4b Orf3-like" evidence="1">
    <location>
        <begin position="5"/>
        <end position="125"/>
    </location>
</feature>
<dbReference type="Proteomes" id="UP000593842">
    <property type="component" value="Chromosome"/>
</dbReference>
<reference evidence="3" key="1">
    <citation type="submission" date="2020-09" db="EMBL/GenBank/DDBJ databases">
        <title>Complete genome sequencing of Faecalibacillus intestinalis strain 14EGH31.</title>
        <authorList>
            <person name="Sakamoto M."/>
            <person name="Murakami T."/>
            <person name="Mori H."/>
        </authorList>
    </citation>
    <scope>NUCLEOTIDE SEQUENCE [LARGE SCALE GENOMIC DNA]</scope>
    <source>
        <strain evidence="3">14EGH31</strain>
    </source>
</reference>
<dbReference type="SUPFAM" id="SSF159941">
    <property type="entry name" value="MM3350-like"/>
    <property type="match status" value="1"/>
</dbReference>
<name>A0A7I8E1R1_9FIRM</name>
<evidence type="ECO:0000313" key="3">
    <source>
        <dbReference type="Proteomes" id="UP000593842"/>
    </source>
</evidence>
<dbReference type="PANTHER" id="PTHR41878:SF1">
    <property type="entry name" value="TNPR PROTEIN"/>
    <property type="match status" value="1"/>
</dbReference>
<dbReference type="InterPro" id="IPR012912">
    <property type="entry name" value="Plasmid_pRiA4b_Orf3-like"/>
</dbReference>
<dbReference type="KEGG" id="fit:Fi14EGH31_25590"/>
<dbReference type="InterPro" id="IPR024047">
    <property type="entry name" value="MM3350-like_sf"/>
</dbReference>
<dbReference type="Pfam" id="PF07929">
    <property type="entry name" value="PRiA4_ORF3"/>
    <property type="match status" value="1"/>
</dbReference>
<dbReference type="EMBL" id="AP024085">
    <property type="protein sequence ID" value="BCL58847.1"/>
    <property type="molecule type" value="Genomic_DNA"/>
</dbReference>
<proteinExistence type="predicted"/>
<dbReference type="Gene3D" id="3.10.290.30">
    <property type="entry name" value="MM3350-like"/>
    <property type="match status" value="1"/>
</dbReference>
<dbReference type="RefSeq" id="WP_200764922.1">
    <property type="nucleotide sequence ID" value="NZ_AP024085.1"/>
</dbReference>
<organism evidence="2 3">
    <name type="scientific">Faecalibacillus intestinalis</name>
    <dbReference type="NCBI Taxonomy" id="1982626"/>
    <lineage>
        <taxon>Bacteria</taxon>
        <taxon>Bacillati</taxon>
        <taxon>Bacillota</taxon>
        <taxon>Erysipelotrichia</taxon>
        <taxon>Erysipelotrichales</taxon>
        <taxon>Coprobacillaceae</taxon>
        <taxon>Faecalibacillus</taxon>
    </lineage>
</organism>
<protein>
    <recommendedName>
        <fullName evidence="1">Plasmid pRiA4b Orf3-like domain-containing protein</fullName>
    </recommendedName>
</protein>
<gene>
    <name evidence="2" type="ORF">Fi14EGH31_25590</name>
</gene>
<sequence length="129" mass="15382">MEKQYLLKVYPAKKSRVAWRKIEICGNDTLTDLCTIILDAFNFDHNHFYEFCMDNRPYSNNAYTIDRDTDYPEINIVIDTMELYEKQKISLHYDFGDDWMFTIDVVKIVSVENYFKPHVIGSKGKVKQY</sequence>
<evidence type="ECO:0000313" key="2">
    <source>
        <dbReference type="EMBL" id="BCL58847.1"/>
    </source>
</evidence>